<dbReference type="InterPro" id="IPR036390">
    <property type="entry name" value="WH_DNA-bd_sf"/>
</dbReference>
<dbReference type="InterPro" id="IPR036388">
    <property type="entry name" value="WH-like_DNA-bd_sf"/>
</dbReference>
<keyword evidence="2" id="KW-0238">DNA-binding</keyword>
<evidence type="ECO:0000259" key="4">
    <source>
        <dbReference type="PROSITE" id="PS50995"/>
    </source>
</evidence>
<accession>A0ABN0PFV3</accession>
<keyword evidence="3" id="KW-0804">Transcription</keyword>
<dbReference type="EMBL" id="AXDY01000001">
    <property type="protein sequence ID" value="ERS94525.1"/>
    <property type="molecule type" value="Genomic_DNA"/>
</dbReference>
<evidence type="ECO:0000313" key="6">
    <source>
        <dbReference type="Proteomes" id="UP000017131"/>
    </source>
</evidence>
<dbReference type="InterPro" id="IPR000835">
    <property type="entry name" value="HTH_MarR-typ"/>
</dbReference>
<reference evidence="5 6" key="1">
    <citation type="journal article" date="2013" name="Genome Announc.">
        <title>Draft Genome Sequence of Staphylococcus simulans UMC-CNS-990, Isolated from a Case of Chronic Bovine Mastitis.</title>
        <authorList>
            <person name="Calcutt M.J."/>
            <person name="Foecking M.F."/>
            <person name="Hsieh H.Y."/>
            <person name="Perry J."/>
            <person name="Stewart G.C."/>
            <person name="Middleton J.R."/>
        </authorList>
    </citation>
    <scope>NUCLEOTIDE SEQUENCE [LARGE SCALE GENOMIC DNA]</scope>
    <source>
        <strain evidence="5 6">UMC-CNS-990</strain>
    </source>
</reference>
<organism evidence="5 6">
    <name type="scientific">Staphylococcus simulans UMC-CNS-990</name>
    <dbReference type="NCBI Taxonomy" id="1405498"/>
    <lineage>
        <taxon>Bacteria</taxon>
        <taxon>Bacillati</taxon>
        <taxon>Bacillota</taxon>
        <taxon>Bacilli</taxon>
        <taxon>Bacillales</taxon>
        <taxon>Staphylococcaceae</taxon>
        <taxon>Staphylococcus</taxon>
    </lineage>
</organism>
<evidence type="ECO:0000256" key="3">
    <source>
        <dbReference type="ARBA" id="ARBA00023163"/>
    </source>
</evidence>
<dbReference type="Pfam" id="PF01047">
    <property type="entry name" value="MarR"/>
    <property type="match status" value="1"/>
</dbReference>
<dbReference type="PANTHER" id="PTHR42756:SF1">
    <property type="entry name" value="TRANSCRIPTIONAL REPRESSOR OF EMRAB OPERON"/>
    <property type="match status" value="1"/>
</dbReference>
<name>A0ABN0PFV3_STASI</name>
<evidence type="ECO:0000256" key="2">
    <source>
        <dbReference type="ARBA" id="ARBA00023125"/>
    </source>
</evidence>
<dbReference type="Proteomes" id="UP000017131">
    <property type="component" value="Unassembled WGS sequence"/>
</dbReference>
<feature type="domain" description="HTH marR-type" evidence="4">
    <location>
        <begin position="2"/>
        <end position="141"/>
    </location>
</feature>
<dbReference type="RefSeq" id="WP_023014738.1">
    <property type="nucleotide sequence ID" value="NZ_AXDY01000001.1"/>
</dbReference>
<dbReference type="SUPFAM" id="SSF46785">
    <property type="entry name" value="Winged helix' DNA-binding domain"/>
    <property type="match status" value="1"/>
</dbReference>
<evidence type="ECO:0000256" key="1">
    <source>
        <dbReference type="ARBA" id="ARBA00023015"/>
    </source>
</evidence>
<dbReference type="SMART" id="SM00347">
    <property type="entry name" value="HTH_MARR"/>
    <property type="match status" value="1"/>
</dbReference>
<dbReference type="PROSITE" id="PS50995">
    <property type="entry name" value="HTH_MARR_2"/>
    <property type="match status" value="1"/>
</dbReference>
<dbReference type="Gene3D" id="1.10.10.10">
    <property type="entry name" value="Winged helix-like DNA-binding domain superfamily/Winged helix DNA-binding domain"/>
    <property type="match status" value="1"/>
</dbReference>
<keyword evidence="1" id="KW-0805">Transcription regulation</keyword>
<proteinExistence type="predicted"/>
<comment type="caution">
    <text evidence="5">The sequence shown here is derived from an EMBL/GenBank/DDBJ whole genome shotgun (WGS) entry which is preliminary data.</text>
</comment>
<dbReference type="GeneID" id="77330440"/>
<evidence type="ECO:0000313" key="5">
    <source>
        <dbReference type="EMBL" id="ERS94525.1"/>
    </source>
</evidence>
<protein>
    <recommendedName>
        <fullName evidence="4">HTH marR-type domain-containing protein</fullName>
    </recommendedName>
</protein>
<dbReference type="PANTHER" id="PTHR42756">
    <property type="entry name" value="TRANSCRIPTIONAL REGULATOR, MARR"/>
    <property type="match status" value="1"/>
</dbReference>
<sequence>MNDEMKEALTRFDLSLMNINKYISDMLQETGLKHMISREQLEALIMIRSHRRLTINELADLQDIFKTAASKRIHKLEKMGLVQQAASDNKRIKLMEMTDEGIQFLEEVKEKMAWIVSECLKGHFSTEEIVQFVDKLQAIEQTLKKR</sequence>
<gene>
    <name evidence="5" type="ORF">SSIM_00095</name>
</gene>
<keyword evidence="6" id="KW-1185">Reference proteome</keyword>